<dbReference type="InterPro" id="IPR011333">
    <property type="entry name" value="SKP1/BTB/POZ_sf"/>
</dbReference>
<sequence>MFFLLRHNTRSRRRIWLICEKTSGVLEFYIMEEIGDADSKPGKTEYLVFEDTNYAVQTLLNLNKLRKNKQFSDVVLQVETAQDVREVYCHRAVLASASPYLFELFSTDPNGGQVCQYKTNGSFDIDAFEMLVDYAYTARLEIPADKVKEVYVAATKLRMTSAARQCHDFLIKHLTPDNCIDVRSIPGVSADSAPEFIAAVDNYIRQNIDDIIQEKVFLSLPHIQVKQLQKSSEEMQATNHRHLCEMVLDWIKKCFDENDLKTGLVYEKVHMLYLNEDGTLHDCNDIENGDVQDSDIIQDYKKLSRRVSLPNRRLSAQNISHKPRQFLYTKSDSSSSLSSLSDDEEYDWRVIATTSRGKNTILALVVVYGNLNLLSVNQRLNTPSSSPAVSRPESVEKTNIYSMIPPMSSGRCAVGTTELQGKLLVCGGYDRGECLRTVELHDPITNKWTTMESLKSPRGRFDVAVVDNEVYAIGGSDGTKELNSVEVFSPVTSTWKWCLSMSVCRSNVGVCSLDGKIFVVGGWNGQRGLTCCEVFDPKSRIWMNIAPLSVGRYQAGVGTMNGEVYAVGGCDSWNCISSVEKYDPSLNIWTLVSSMHTARRGCGVSVYNGKLYAVGGHNGVHSLSSTEIYDPQTNTWSPGPNLTCCRANVGVCVVGDRLYAVGGFNGKTFLNTVEFLDAQTNEFTTFVSREAVTSVNEQNGMSV</sequence>
<accession>A0ABM1B8N4</accession>
<dbReference type="Pfam" id="PF24681">
    <property type="entry name" value="Kelch_KLHDC2_KLHL20_DRC7"/>
    <property type="match status" value="1"/>
</dbReference>
<keyword evidence="9" id="KW-1185">Reference proteome</keyword>
<gene>
    <name evidence="10" type="primary">LOC106461753</name>
</gene>
<evidence type="ECO:0000256" key="5">
    <source>
        <dbReference type="ARBA" id="ARBA00022786"/>
    </source>
</evidence>
<dbReference type="InterPro" id="IPR011705">
    <property type="entry name" value="BACK"/>
</dbReference>
<comment type="function">
    <text evidence="7">Probable substrate-specific adapter of an E3 ubiquitin-protein ligase complex which mediates the ubiquitination and subsequent proteasomal degradation of target proteins. May have a role in synapse differentiation and growth.</text>
</comment>
<dbReference type="Gene3D" id="1.25.40.420">
    <property type="match status" value="1"/>
</dbReference>
<dbReference type="PROSITE" id="PS50097">
    <property type="entry name" value="BTB"/>
    <property type="match status" value="1"/>
</dbReference>
<dbReference type="CDD" id="cd18502">
    <property type="entry name" value="BACK_NS1BP_IVNS1ABP"/>
    <property type="match status" value="1"/>
</dbReference>
<organism evidence="9 10">
    <name type="scientific">Limulus polyphemus</name>
    <name type="common">Atlantic horseshoe crab</name>
    <dbReference type="NCBI Taxonomy" id="6850"/>
    <lineage>
        <taxon>Eukaryota</taxon>
        <taxon>Metazoa</taxon>
        <taxon>Ecdysozoa</taxon>
        <taxon>Arthropoda</taxon>
        <taxon>Chelicerata</taxon>
        <taxon>Merostomata</taxon>
        <taxon>Xiphosura</taxon>
        <taxon>Limulidae</taxon>
        <taxon>Limulus</taxon>
    </lineage>
</organism>
<dbReference type="Pfam" id="PF07707">
    <property type="entry name" value="BACK"/>
    <property type="match status" value="1"/>
</dbReference>
<evidence type="ECO:0000259" key="8">
    <source>
        <dbReference type="PROSITE" id="PS50097"/>
    </source>
</evidence>
<comment type="pathway">
    <text evidence="1">Protein modification; protein ubiquitination.</text>
</comment>
<dbReference type="RefSeq" id="XP_013777055.2">
    <property type="nucleotide sequence ID" value="XM_013921601.2"/>
</dbReference>
<keyword evidence="6" id="KW-0009">Actin-binding</keyword>
<evidence type="ECO:0000313" key="10">
    <source>
        <dbReference type="RefSeq" id="XP_013777055.2"/>
    </source>
</evidence>
<dbReference type="Gene3D" id="3.30.710.10">
    <property type="entry name" value="Potassium Channel Kv1.1, Chain A"/>
    <property type="match status" value="1"/>
</dbReference>
<keyword evidence="5" id="KW-0833">Ubl conjugation pathway</keyword>
<reference evidence="10" key="1">
    <citation type="submission" date="2025-08" db="UniProtKB">
        <authorList>
            <consortium name="RefSeq"/>
        </authorList>
    </citation>
    <scope>IDENTIFICATION</scope>
    <source>
        <tissue evidence="10">Muscle</tissue>
    </source>
</reference>
<dbReference type="PIRSF" id="PIRSF037037">
    <property type="entry name" value="Kelch-like_protein_gigaxonin"/>
    <property type="match status" value="1"/>
</dbReference>
<evidence type="ECO:0000256" key="1">
    <source>
        <dbReference type="ARBA" id="ARBA00004906"/>
    </source>
</evidence>
<evidence type="ECO:0000256" key="7">
    <source>
        <dbReference type="ARBA" id="ARBA00043912"/>
    </source>
</evidence>
<dbReference type="Proteomes" id="UP000694941">
    <property type="component" value="Unplaced"/>
</dbReference>
<dbReference type="SMART" id="SM00225">
    <property type="entry name" value="BTB"/>
    <property type="match status" value="1"/>
</dbReference>
<dbReference type="Pfam" id="PF00651">
    <property type="entry name" value="BTB"/>
    <property type="match status" value="1"/>
</dbReference>
<dbReference type="Pfam" id="PF01344">
    <property type="entry name" value="Kelch_1"/>
    <property type="match status" value="3"/>
</dbReference>
<protein>
    <recommendedName>
        <fullName evidence="2">Kelch-like protein diablo</fullName>
    </recommendedName>
</protein>
<dbReference type="CDD" id="cd18306">
    <property type="entry name" value="BTB_POZ_NS1BP"/>
    <property type="match status" value="1"/>
</dbReference>
<dbReference type="SUPFAM" id="SSF54695">
    <property type="entry name" value="POZ domain"/>
    <property type="match status" value="1"/>
</dbReference>
<dbReference type="PANTHER" id="PTHR24412:SF396">
    <property type="entry name" value="INFLUENZA VIRUS NS1A-BINDING PROTEIN"/>
    <property type="match status" value="1"/>
</dbReference>
<feature type="domain" description="BTB" evidence="8">
    <location>
        <begin position="72"/>
        <end position="144"/>
    </location>
</feature>
<evidence type="ECO:0000313" key="9">
    <source>
        <dbReference type="Proteomes" id="UP000694941"/>
    </source>
</evidence>
<evidence type="ECO:0000256" key="4">
    <source>
        <dbReference type="ARBA" id="ARBA00022737"/>
    </source>
</evidence>
<dbReference type="GeneID" id="106461753"/>
<dbReference type="InterPro" id="IPR006652">
    <property type="entry name" value="Kelch_1"/>
</dbReference>
<dbReference type="SUPFAM" id="SSF117281">
    <property type="entry name" value="Kelch motif"/>
    <property type="match status" value="2"/>
</dbReference>
<evidence type="ECO:0000256" key="2">
    <source>
        <dbReference type="ARBA" id="ARBA00013699"/>
    </source>
</evidence>
<dbReference type="InterPro" id="IPR017096">
    <property type="entry name" value="BTB-kelch_protein"/>
</dbReference>
<evidence type="ECO:0000256" key="6">
    <source>
        <dbReference type="ARBA" id="ARBA00023203"/>
    </source>
</evidence>
<evidence type="ECO:0000256" key="3">
    <source>
        <dbReference type="ARBA" id="ARBA00022441"/>
    </source>
</evidence>
<dbReference type="InterPro" id="IPR015915">
    <property type="entry name" value="Kelch-typ_b-propeller"/>
</dbReference>
<dbReference type="PRINTS" id="PR00501">
    <property type="entry name" value="KELCHREPEAT"/>
</dbReference>
<dbReference type="PANTHER" id="PTHR24412">
    <property type="entry name" value="KELCH PROTEIN"/>
    <property type="match status" value="1"/>
</dbReference>
<dbReference type="InterPro" id="IPR000210">
    <property type="entry name" value="BTB/POZ_dom"/>
</dbReference>
<name>A0ABM1B8N4_LIMPO</name>
<proteinExistence type="predicted"/>
<keyword evidence="4" id="KW-0677">Repeat</keyword>
<keyword evidence="3" id="KW-0880">Kelch repeat</keyword>
<dbReference type="SMART" id="SM00612">
    <property type="entry name" value="Kelch"/>
    <property type="match status" value="6"/>
</dbReference>
<dbReference type="Gene3D" id="2.120.10.80">
    <property type="entry name" value="Kelch-type beta propeller"/>
    <property type="match status" value="2"/>
</dbReference>